<feature type="transmembrane region" description="Helical" evidence="8">
    <location>
        <begin position="165"/>
        <end position="182"/>
    </location>
</feature>
<comment type="function">
    <text evidence="8">Probably functions as a manganese efflux pump.</text>
</comment>
<gene>
    <name evidence="8" type="primary">mntP</name>
    <name evidence="9" type="ORF">IAC74_03885</name>
</gene>
<dbReference type="InterPro" id="IPR003810">
    <property type="entry name" value="Mntp/YtaF"/>
</dbReference>
<dbReference type="GO" id="GO:0005384">
    <property type="term" value="F:manganese ion transmembrane transporter activity"/>
    <property type="evidence" value="ECO:0007669"/>
    <property type="project" value="UniProtKB-UniRule"/>
</dbReference>
<protein>
    <recommendedName>
        <fullName evidence="8">Putative manganese efflux pump MntP</fullName>
    </recommendedName>
</protein>
<keyword evidence="1 8" id="KW-0813">Transport</keyword>
<accession>A0A9D1NH24</accession>
<name>A0A9D1NH24_9FIRM</name>
<dbReference type="PANTHER" id="PTHR35529">
    <property type="entry name" value="MANGANESE EFFLUX PUMP MNTP-RELATED"/>
    <property type="match status" value="1"/>
</dbReference>
<comment type="similarity">
    <text evidence="8">Belongs to the MntP (TC 9.B.29) family.</text>
</comment>
<keyword evidence="4 8" id="KW-1133">Transmembrane helix</keyword>
<dbReference type="AlphaFoldDB" id="A0A9D1NH24"/>
<dbReference type="Proteomes" id="UP000886743">
    <property type="component" value="Unassembled WGS sequence"/>
</dbReference>
<keyword evidence="6 8" id="KW-0472">Membrane</keyword>
<evidence type="ECO:0000256" key="8">
    <source>
        <dbReference type="HAMAP-Rule" id="MF_01521"/>
    </source>
</evidence>
<dbReference type="PANTHER" id="PTHR35529:SF1">
    <property type="entry name" value="MANGANESE EFFLUX PUMP MNTP-RELATED"/>
    <property type="match status" value="1"/>
</dbReference>
<evidence type="ECO:0000313" key="10">
    <source>
        <dbReference type="Proteomes" id="UP000886743"/>
    </source>
</evidence>
<feature type="transmembrane region" description="Helical" evidence="8">
    <location>
        <begin position="102"/>
        <end position="126"/>
    </location>
</feature>
<keyword evidence="3 8" id="KW-0812">Transmembrane</keyword>
<evidence type="ECO:0000256" key="5">
    <source>
        <dbReference type="ARBA" id="ARBA00023065"/>
    </source>
</evidence>
<comment type="caution">
    <text evidence="9">The sequence shown here is derived from an EMBL/GenBank/DDBJ whole genome shotgun (WGS) entry which is preliminary data.</text>
</comment>
<feature type="transmembrane region" description="Helical" evidence="8">
    <location>
        <begin position="63"/>
        <end position="82"/>
    </location>
</feature>
<evidence type="ECO:0000256" key="6">
    <source>
        <dbReference type="ARBA" id="ARBA00023136"/>
    </source>
</evidence>
<reference evidence="9" key="1">
    <citation type="submission" date="2020-10" db="EMBL/GenBank/DDBJ databases">
        <authorList>
            <person name="Gilroy R."/>
        </authorList>
    </citation>
    <scope>NUCLEOTIDE SEQUENCE</scope>
    <source>
        <strain evidence="9">4920</strain>
    </source>
</reference>
<proteinExistence type="inferred from homology"/>
<comment type="subcellular location">
    <subcellularLocation>
        <location evidence="8">Cell membrane</location>
        <topology evidence="8">Multi-pass membrane protein</topology>
    </subcellularLocation>
</comment>
<evidence type="ECO:0000256" key="3">
    <source>
        <dbReference type="ARBA" id="ARBA00022692"/>
    </source>
</evidence>
<evidence type="ECO:0000256" key="4">
    <source>
        <dbReference type="ARBA" id="ARBA00022989"/>
    </source>
</evidence>
<organism evidence="9 10">
    <name type="scientific">Candidatus Aphodoplasma excrementigallinarum</name>
    <dbReference type="NCBI Taxonomy" id="2840673"/>
    <lineage>
        <taxon>Bacteria</taxon>
        <taxon>Bacillati</taxon>
        <taxon>Bacillota</taxon>
        <taxon>Clostridia</taxon>
        <taxon>Eubacteriales</taxon>
        <taxon>Candidatus Aphodoplasma</taxon>
    </lineage>
</organism>
<evidence type="ECO:0000256" key="2">
    <source>
        <dbReference type="ARBA" id="ARBA00022475"/>
    </source>
</evidence>
<keyword evidence="7 8" id="KW-0464">Manganese</keyword>
<feature type="transmembrane region" description="Helical" evidence="8">
    <location>
        <begin position="36"/>
        <end position="57"/>
    </location>
</feature>
<dbReference type="GO" id="GO:0005886">
    <property type="term" value="C:plasma membrane"/>
    <property type="evidence" value="ECO:0007669"/>
    <property type="project" value="UniProtKB-SubCell"/>
</dbReference>
<keyword evidence="5 8" id="KW-0406">Ion transport</keyword>
<evidence type="ECO:0000313" key="9">
    <source>
        <dbReference type="EMBL" id="HIV02691.1"/>
    </source>
</evidence>
<feature type="transmembrane region" description="Helical" evidence="8">
    <location>
        <begin position="132"/>
        <end position="153"/>
    </location>
</feature>
<dbReference type="Pfam" id="PF02659">
    <property type="entry name" value="Mntp"/>
    <property type="match status" value="1"/>
</dbReference>
<dbReference type="HAMAP" id="MF_01521">
    <property type="entry name" value="MntP_pump"/>
    <property type="match status" value="1"/>
</dbReference>
<evidence type="ECO:0000256" key="1">
    <source>
        <dbReference type="ARBA" id="ARBA00022448"/>
    </source>
</evidence>
<reference evidence="9" key="2">
    <citation type="journal article" date="2021" name="PeerJ">
        <title>Extensive microbial diversity within the chicken gut microbiome revealed by metagenomics and culture.</title>
        <authorList>
            <person name="Gilroy R."/>
            <person name="Ravi A."/>
            <person name="Getino M."/>
            <person name="Pursley I."/>
            <person name="Horton D.L."/>
            <person name="Alikhan N.F."/>
            <person name="Baker D."/>
            <person name="Gharbi K."/>
            <person name="Hall N."/>
            <person name="Watson M."/>
            <person name="Adriaenssens E.M."/>
            <person name="Foster-Nyarko E."/>
            <person name="Jarju S."/>
            <person name="Secka A."/>
            <person name="Antonio M."/>
            <person name="Oren A."/>
            <person name="Chaudhuri R.R."/>
            <person name="La Ragione R."/>
            <person name="Hildebrand F."/>
            <person name="Pallen M.J."/>
        </authorList>
    </citation>
    <scope>NUCLEOTIDE SEQUENCE</scope>
    <source>
        <strain evidence="9">4920</strain>
    </source>
</reference>
<dbReference type="EMBL" id="DVOF01000115">
    <property type="protein sequence ID" value="HIV02691.1"/>
    <property type="molecule type" value="Genomic_DNA"/>
</dbReference>
<keyword evidence="2 8" id="KW-1003">Cell membrane</keyword>
<dbReference type="InterPro" id="IPR022929">
    <property type="entry name" value="Put_MntP"/>
</dbReference>
<sequence>MGIVEVVLIGFGLSMDAAAVSMTDGMVYRGIRVGKLLAIPACFGLFQALMPLLGFYAGSLFSFVIQKYSGVVILAILGIIGAKMVKDGIGRSAEERCVTKAFAWNVLLMQALATSIDAFAVGIGFAAGGMEVWSAVGIIGVTTTILSLLAILLGRRFGDLLGPRAEIVGGIILIGIGIKAVLPV</sequence>
<evidence type="ECO:0000256" key="7">
    <source>
        <dbReference type="ARBA" id="ARBA00023211"/>
    </source>
</evidence>